<organism evidence="2">
    <name type="scientific">Hanusia phi</name>
    <dbReference type="NCBI Taxonomy" id="3032"/>
    <lineage>
        <taxon>Eukaryota</taxon>
        <taxon>Cryptophyceae</taxon>
        <taxon>Pyrenomonadales</taxon>
        <taxon>Geminigeraceae</taxon>
        <taxon>Hanusia</taxon>
    </lineage>
</organism>
<name>A0A7S0F0T4_9CRYP</name>
<proteinExistence type="predicted"/>
<protein>
    <submittedName>
        <fullName evidence="2">Uncharacterized protein</fullName>
    </submittedName>
</protein>
<reference evidence="2" key="1">
    <citation type="submission" date="2021-01" db="EMBL/GenBank/DDBJ databases">
        <authorList>
            <person name="Corre E."/>
            <person name="Pelletier E."/>
            <person name="Niang G."/>
            <person name="Scheremetjew M."/>
            <person name="Finn R."/>
            <person name="Kale V."/>
            <person name="Holt S."/>
            <person name="Cochrane G."/>
            <person name="Meng A."/>
            <person name="Brown T."/>
            <person name="Cohen L."/>
        </authorList>
    </citation>
    <scope>NUCLEOTIDE SEQUENCE</scope>
    <source>
        <strain evidence="2">CCMP325</strain>
    </source>
</reference>
<dbReference type="EMBL" id="HBEO01025997">
    <property type="protein sequence ID" value="CAD8497060.1"/>
    <property type="molecule type" value="Transcribed_RNA"/>
</dbReference>
<evidence type="ECO:0000256" key="1">
    <source>
        <dbReference type="SAM" id="MobiDB-lite"/>
    </source>
</evidence>
<sequence>MWLCPPVALHLHAEVNLAGKAAAPSSTQQPKASLDHDGIGSQPATRRLGHQVRACRQRPGTRRMLNVAFSQRCCARQGPRRGAKIKHMAMGEDGRHHLSSSEK</sequence>
<dbReference type="AlphaFoldDB" id="A0A7S0F0T4"/>
<feature type="region of interest" description="Disordered" evidence="1">
    <location>
        <begin position="20"/>
        <end position="55"/>
    </location>
</feature>
<evidence type="ECO:0000313" key="2">
    <source>
        <dbReference type="EMBL" id="CAD8497060.1"/>
    </source>
</evidence>
<gene>
    <name evidence="2" type="ORF">HPHI1048_LOCUS17485</name>
</gene>
<accession>A0A7S0F0T4</accession>